<name>A0A9P9X7H6_9PEZI</name>
<gene>
    <name evidence="1" type="ORF">CABS02_10825</name>
</gene>
<evidence type="ECO:0000313" key="2">
    <source>
        <dbReference type="Proteomes" id="UP001056436"/>
    </source>
</evidence>
<dbReference type="OrthoDB" id="10406383at2759"/>
<accession>A0A9P9X7H6</accession>
<comment type="caution">
    <text evidence="1">The sequence shown here is derived from an EMBL/GenBank/DDBJ whole genome shotgun (WGS) entry which is preliminary data.</text>
</comment>
<dbReference type="EMBL" id="SDAQ01000085">
    <property type="protein sequence ID" value="KAI3541228.1"/>
    <property type="molecule type" value="Genomic_DNA"/>
</dbReference>
<protein>
    <submittedName>
        <fullName evidence="1">Uncharacterized protein</fullName>
    </submittedName>
</protein>
<evidence type="ECO:0000313" key="1">
    <source>
        <dbReference type="EMBL" id="KAI3541228.1"/>
    </source>
</evidence>
<sequence length="76" mass="8272">MFADRTAGPGFRDPLKFCRAVRIVAWPNTGLPGPSNWFLCWSDRSSQRAIGTFTAPIPTFWDVGQLLSSGSGATIL</sequence>
<keyword evidence="2" id="KW-1185">Reference proteome</keyword>
<dbReference type="Proteomes" id="UP001056436">
    <property type="component" value="Unassembled WGS sequence"/>
</dbReference>
<reference evidence="1" key="1">
    <citation type="submission" date="2019-01" db="EMBL/GenBank/DDBJ databases">
        <title>Colletotrichum abscissum LGMF1257.</title>
        <authorList>
            <person name="Baroncelli R."/>
        </authorList>
    </citation>
    <scope>NUCLEOTIDE SEQUENCE</scope>
    <source>
        <strain evidence="1">Ca142</strain>
    </source>
</reference>
<dbReference type="AlphaFoldDB" id="A0A9P9X7H6"/>
<organism evidence="1 2">
    <name type="scientific">Colletotrichum abscissum</name>
    <dbReference type="NCBI Taxonomy" id="1671311"/>
    <lineage>
        <taxon>Eukaryota</taxon>
        <taxon>Fungi</taxon>
        <taxon>Dikarya</taxon>
        <taxon>Ascomycota</taxon>
        <taxon>Pezizomycotina</taxon>
        <taxon>Sordariomycetes</taxon>
        <taxon>Hypocreomycetidae</taxon>
        <taxon>Glomerellales</taxon>
        <taxon>Glomerellaceae</taxon>
        <taxon>Colletotrichum</taxon>
        <taxon>Colletotrichum acutatum species complex</taxon>
    </lineage>
</organism>
<proteinExistence type="predicted"/>